<protein>
    <recommendedName>
        <fullName evidence="3">Non-haem dioxygenase N-terminal domain-containing protein</fullName>
    </recommendedName>
</protein>
<proteinExistence type="predicted"/>
<name>Q0TY91_PHANO</name>
<dbReference type="AlphaFoldDB" id="Q0TY91"/>
<reference evidence="2" key="1">
    <citation type="journal article" date="2007" name="Plant Cell">
        <title>Dothideomycete-plant interactions illuminated by genome sequencing and EST analysis of the wheat pathogen Stagonospora nodorum.</title>
        <authorList>
            <person name="Hane J.K."/>
            <person name="Lowe R.G."/>
            <person name="Solomon P.S."/>
            <person name="Tan K.C."/>
            <person name="Schoch C.L."/>
            <person name="Spatafora J.W."/>
            <person name="Crous P.W."/>
            <person name="Kodira C."/>
            <person name="Birren B.W."/>
            <person name="Galagan J.E."/>
            <person name="Torriani S.F."/>
            <person name="McDonald B.A."/>
            <person name="Oliver R.P."/>
        </authorList>
    </citation>
    <scope>NUCLEOTIDE SEQUENCE [LARGE SCALE GENOMIC DNA]</scope>
    <source>
        <strain evidence="2">SN15 / ATCC MYA-4574 / FGSC 10173</strain>
    </source>
</reference>
<evidence type="ECO:0000313" key="2">
    <source>
        <dbReference type="Proteomes" id="UP000001055"/>
    </source>
</evidence>
<organism evidence="1 2">
    <name type="scientific">Phaeosphaeria nodorum (strain SN15 / ATCC MYA-4574 / FGSC 10173)</name>
    <name type="common">Glume blotch fungus</name>
    <name type="synonym">Parastagonospora nodorum</name>
    <dbReference type="NCBI Taxonomy" id="321614"/>
    <lineage>
        <taxon>Eukaryota</taxon>
        <taxon>Fungi</taxon>
        <taxon>Dikarya</taxon>
        <taxon>Ascomycota</taxon>
        <taxon>Pezizomycotina</taxon>
        <taxon>Dothideomycetes</taxon>
        <taxon>Pleosporomycetidae</taxon>
        <taxon>Pleosporales</taxon>
        <taxon>Pleosporineae</taxon>
        <taxon>Phaeosphaeriaceae</taxon>
        <taxon>Parastagonospora</taxon>
    </lineage>
</organism>
<dbReference type="Proteomes" id="UP000001055">
    <property type="component" value="Unassembled WGS sequence"/>
</dbReference>
<dbReference type="EMBL" id="CH445362">
    <property type="protein sequence ID" value="EAT77094.1"/>
    <property type="molecule type" value="Genomic_DNA"/>
</dbReference>
<dbReference type="Gene3D" id="2.60.120.330">
    <property type="entry name" value="B-lactam Antibiotic, Isopenicillin N Synthase, Chain"/>
    <property type="match status" value="1"/>
</dbReference>
<sequence length="206" mass="23734">MNTNSSSEKFAALEIIDYEALKRKDPIEIEKLIHAGRTVGMFHLDLRGPSTKAIFEDMPVVFDTAQSFFRLPPNSVEKVESLREGMERGYLKSNSFNSLMLTSSSRYHAGKGFEYYEIARDEFQLGKWVLPATFRPQERRIARTVQIFNNSVQTILSELCAAEDIHISELGDDPTIPSDTALKIKLHRYRYMMEMGLRLKSGRQYR</sequence>
<accession>Q0TY91</accession>
<dbReference type="GeneID" id="5982506"/>
<dbReference type="eggNOG" id="KOG0143">
    <property type="taxonomic scope" value="Eukaryota"/>
</dbReference>
<dbReference type="RefSeq" id="XP_001805577.1">
    <property type="nucleotide sequence ID" value="XM_001805525.1"/>
</dbReference>
<dbReference type="VEuPathDB" id="FungiDB:JI435_154290"/>
<dbReference type="InParanoid" id="Q0TY91"/>
<dbReference type="KEGG" id="pno:SNOG_15429"/>
<dbReference type="HOGENOM" id="CLU_1332355_0_0_1"/>
<dbReference type="OMA" id="MAVEVIN"/>
<evidence type="ECO:0000313" key="1">
    <source>
        <dbReference type="EMBL" id="EAT77094.1"/>
    </source>
</evidence>
<dbReference type="SUPFAM" id="SSF51197">
    <property type="entry name" value="Clavaminate synthase-like"/>
    <property type="match status" value="1"/>
</dbReference>
<evidence type="ECO:0008006" key="3">
    <source>
        <dbReference type="Google" id="ProtNLM"/>
    </source>
</evidence>
<gene>
    <name evidence="1" type="ORF">SNOG_15429</name>
</gene>
<dbReference type="InterPro" id="IPR027443">
    <property type="entry name" value="IPNS-like_sf"/>
</dbReference>